<accession>A0A6J6XNR0</accession>
<dbReference type="EMBL" id="CAFBNM010000001">
    <property type="protein sequence ID" value="CAB4943629.1"/>
    <property type="molecule type" value="Genomic_DNA"/>
</dbReference>
<dbReference type="AlphaFoldDB" id="A0A6J6XNR0"/>
<dbReference type="EMBL" id="CAFAZW010000004">
    <property type="protein sequence ID" value="CAB4840488.1"/>
    <property type="molecule type" value="Genomic_DNA"/>
</dbReference>
<feature type="transmembrane region" description="Helical" evidence="2">
    <location>
        <begin position="6"/>
        <end position="25"/>
    </location>
</feature>
<evidence type="ECO:0000313" key="3">
    <source>
        <dbReference type="EMBL" id="CAB4598806.1"/>
    </source>
</evidence>
<keyword evidence="2" id="KW-0472">Membrane</keyword>
<sequence>MSDLAPVLFSIIAVMALVFLISKRFKLSTRYERKPKSHTPWSALDSGIDPTQEAGEK</sequence>
<evidence type="ECO:0000313" key="11">
    <source>
        <dbReference type="EMBL" id="CAB5007894.1"/>
    </source>
</evidence>
<evidence type="ECO:0000313" key="6">
    <source>
        <dbReference type="EMBL" id="CAB4753293.1"/>
    </source>
</evidence>
<dbReference type="EMBL" id="CAFAAN010000003">
    <property type="protein sequence ID" value="CAB4797473.1"/>
    <property type="molecule type" value="Genomic_DNA"/>
</dbReference>
<dbReference type="EMBL" id="CAEZYT010000012">
    <property type="protein sequence ID" value="CAB4731816.1"/>
    <property type="molecule type" value="Genomic_DNA"/>
</dbReference>
<protein>
    <submittedName>
        <fullName evidence="7">Unannotated protein</fullName>
    </submittedName>
</protein>
<evidence type="ECO:0000313" key="8">
    <source>
        <dbReference type="EMBL" id="CAB4840488.1"/>
    </source>
</evidence>
<evidence type="ECO:0000313" key="10">
    <source>
        <dbReference type="EMBL" id="CAB4979586.1"/>
    </source>
</evidence>
<evidence type="ECO:0000313" key="4">
    <source>
        <dbReference type="EMBL" id="CAB4674981.1"/>
    </source>
</evidence>
<gene>
    <name evidence="3" type="ORF">UFOPK1824_00549</name>
    <name evidence="4" type="ORF">UFOPK2340_00693</name>
    <name evidence="5" type="ORF">UFOPK2772_00377</name>
    <name evidence="6" type="ORF">UFOPK2850_00545</name>
    <name evidence="7" type="ORF">UFOPK3027_00404</name>
    <name evidence="8" type="ORF">UFOPK3256_00377</name>
    <name evidence="9" type="ORF">UFOPK3827_00088</name>
    <name evidence="10" type="ORF">UFOPK3982_00327</name>
    <name evidence="11" type="ORF">UFOPK4120_00064</name>
    <name evidence="12" type="ORF">UFOPK4404_00088</name>
</gene>
<keyword evidence="2" id="KW-0812">Transmembrane</keyword>
<dbReference type="EMBL" id="CAFBOO010000002">
    <property type="protein sequence ID" value="CAB4979586.1"/>
    <property type="molecule type" value="Genomic_DNA"/>
</dbReference>
<evidence type="ECO:0000256" key="1">
    <source>
        <dbReference type="SAM" id="MobiDB-lite"/>
    </source>
</evidence>
<reference evidence="7" key="1">
    <citation type="submission" date="2020-05" db="EMBL/GenBank/DDBJ databases">
        <authorList>
            <person name="Chiriac C."/>
            <person name="Salcher M."/>
            <person name="Ghai R."/>
            <person name="Kavagutti S V."/>
        </authorList>
    </citation>
    <scope>NUCLEOTIDE SEQUENCE</scope>
</reference>
<organism evidence="7">
    <name type="scientific">freshwater metagenome</name>
    <dbReference type="NCBI Taxonomy" id="449393"/>
    <lineage>
        <taxon>unclassified sequences</taxon>
        <taxon>metagenomes</taxon>
        <taxon>ecological metagenomes</taxon>
    </lineage>
</organism>
<dbReference type="EMBL" id="CAEZUM010000027">
    <property type="protein sequence ID" value="CAB4598806.1"/>
    <property type="molecule type" value="Genomic_DNA"/>
</dbReference>
<dbReference type="EMBL" id="CAFBPO010000001">
    <property type="protein sequence ID" value="CAB5007894.1"/>
    <property type="molecule type" value="Genomic_DNA"/>
</dbReference>
<evidence type="ECO:0000256" key="2">
    <source>
        <dbReference type="SAM" id="Phobius"/>
    </source>
</evidence>
<feature type="region of interest" description="Disordered" evidence="1">
    <location>
        <begin position="32"/>
        <end position="57"/>
    </location>
</feature>
<evidence type="ECO:0000313" key="9">
    <source>
        <dbReference type="EMBL" id="CAB4943629.1"/>
    </source>
</evidence>
<keyword evidence="2" id="KW-1133">Transmembrane helix</keyword>
<dbReference type="EMBL" id="CAFBQY010000001">
    <property type="protein sequence ID" value="CAB5069658.1"/>
    <property type="molecule type" value="Genomic_DNA"/>
</dbReference>
<name>A0A6J6XNR0_9ZZZZ</name>
<evidence type="ECO:0000313" key="12">
    <source>
        <dbReference type="EMBL" id="CAB5069658.1"/>
    </source>
</evidence>
<evidence type="ECO:0000313" key="5">
    <source>
        <dbReference type="EMBL" id="CAB4731816.1"/>
    </source>
</evidence>
<evidence type="ECO:0000313" key="7">
    <source>
        <dbReference type="EMBL" id="CAB4797473.1"/>
    </source>
</evidence>
<proteinExistence type="predicted"/>
<dbReference type="EMBL" id="CAEZXC010000030">
    <property type="protein sequence ID" value="CAB4674981.1"/>
    <property type="molecule type" value="Genomic_DNA"/>
</dbReference>
<dbReference type="EMBL" id="CAEZZH010000005">
    <property type="protein sequence ID" value="CAB4753293.1"/>
    <property type="molecule type" value="Genomic_DNA"/>
</dbReference>